<evidence type="ECO:0000259" key="19">
    <source>
        <dbReference type="PROSITE" id="PS51194"/>
    </source>
</evidence>
<dbReference type="EMBL" id="PNBA02000005">
    <property type="protein sequence ID" value="KAG6425697.1"/>
    <property type="molecule type" value="Genomic_DNA"/>
</dbReference>
<keyword evidence="13" id="KW-0482">Metalloprotease</keyword>
<feature type="transmembrane region" description="Helical" evidence="17">
    <location>
        <begin position="952"/>
        <end position="973"/>
    </location>
</feature>
<dbReference type="CDD" id="cd12937">
    <property type="entry name" value="GUCT_RH7_like"/>
    <property type="match status" value="1"/>
</dbReference>
<dbReference type="SMART" id="SM00490">
    <property type="entry name" value="HELICc"/>
    <property type="match status" value="1"/>
</dbReference>
<dbReference type="Pfam" id="PF00270">
    <property type="entry name" value="DEAD"/>
    <property type="match status" value="1"/>
</dbReference>
<feature type="transmembrane region" description="Helical" evidence="17">
    <location>
        <begin position="979"/>
        <end position="1000"/>
    </location>
</feature>
<keyword evidence="11" id="KW-0067">ATP-binding</keyword>
<reference evidence="20" key="2">
    <citation type="submission" date="2020-08" db="EMBL/GenBank/DDBJ databases">
        <title>Plant Genome Project.</title>
        <authorList>
            <person name="Zhang R.-G."/>
        </authorList>
    </citation>
    <scope>NUCLEOTIDE SEQUENCE</scope>
    <source>
        <strain evidence="20">Huo1</strain>
        <tissue evidence="20">Leaf</tissue>
    </source>
</reference>
<dbReference type="PROSITE" id="PS51194">
    <property type="entry name" value="HELICASE_CTER"/>
    <property type="match status" value="1"/>
</dbReference>
<dbReference type="InterPro" id="IPR027417">
    <property type="entry name" value="P-loop_NTPase"/>
</dbReference>
<dbReference type="GO" id="GO:0020037">
    <property type="term" value="F:heme binding"/>
    <property type="evidence" value="ECO:0007669"/>
    <property type="project" value="InterPro"/>
</dbReference>
<dbReference type="CDD" id="cd18787">
    <property type="entry name" value="SF2_C_DEAD"/>
    <property type="match status" value="1"/>
</dbReference>
<dbReference type="GO" id="GO:0005506">
    <property type="term" value="F:iron ion binding"/>
    <property type="evidence" value="ECO:0007669"/>
    <property type="project" value="InterPro"/>
</dbReference>
<dbReference type="InterPro" id="IPR001915">
    <property type="entry name" value="Peptidase_M48"/>
</dbReference>
<keyword evidence="9" id="KW-0347">Helicase</keyword>
<evidence type="ECO:0000256" key="10">
    <source>
        <dbReference type="ARBA" id="ARBA00022833"/>
    </source>
</evidence>
<keyword evidence="7" id="KW-0547">Nucleotide-binding</keyword>
<evidence type="ECO:0000256" key="14">
    <source>
        <dbReference type="ARBA" id="ARBA00047984"/>
    </source>
</evidence>
<dbReference type="InterPro" id="IPR014001">
    <property type="entry name" value="Helicase_ATP-bd"/>
</dbReference>
<dbReference type="GO" id="GO:0006508">
    <property type="term" value="P:proteolysis"/>
    <property type="evidence" value="ECO:0007669"/>
    <property type="project" value="UniProtKB-KW"/>
</dbReference>
<feature type="transmembrane region" description="Helical" evidence="17">
    <location>
        <begin position="1565"/>
        <end position="1585"/>
    </location>
</feature>
<dbReference type="Pfam" id="PF01535">
    <property type="entry name" value="PPR"/>
    <property type="match status" value="3"/>
</dbReference>
<dbReference type="SUPFAM" id="SSF54928">
    <property type="entry name" value="RNA-binding domain, RBD"/>
    <property type="match status" value="1"/>
</dbReference>
<dbReference type="EC" id="3.6.4.13" evidence="3"/>
<evidence type="ECO:0000256" key="15">
    <source>
        <dbReference type="PROSITE-ProRule" id="PRU00708"/>
    </source>
</evidence>
<dbReference type="FunFam" id="1.25.40.10:FF:000242">
    <property type="entry name" value="Pentatricopeptide repeat-containing protein"/>
    <property type="match status" value="1"/>
</dbReference>
<keyword evidence="5" id="KW-0479">Metal-binding</keyword>
<evidence type="ECO:0000256" key="7">
    <source>
        <dbReference type="ARBA" id="ARBA00022741"/>
    </source>
</evidence>
<dbReference type="Gene3D" id="3.30.70.2280">
    <property type="match status" value="1"/>
</dbReference>
<keyword evidence="17" id="KW-1133">Transmembrane helix</keyword>
<proteinExistence type="inferred from homology"/>
<dbReference type="InterPro" id="IPR001650">
    <property type="entry name" value="Helicase_C-like"/>
</dbReference>
<protein>
    <recommendedName>
        <fullName evidence="3">RNA helicase</fullName>
        <ecNumber evidence="3">3.6.4.13</ecNumber>
    </recommendedName>
</protein>
<dbReference type="Gene3D" id="3.40.50.300">
    <property type="entry name" value="P-loop containing nucleotide triphosphate hydrolases"/>
    <property type="match status" value="2"/>
</dbReference>
<keyword evidence="4" id="KW-0645">Protease</keyword>
<dbReference type="PANTHER" id="PTHR47926">
    <property type="entry name" value="PENTATRICOPEPTIDE REPEAT-CONTAINING PROTEIN"/>
    <property type="match status" value="1"/>
</dbReference>
<dbReference type="Pfam" id="PF26142">
    <property type="entry name" value="DD_DDX21-DDX50"/>
    <property type="match status" value="1"/>
</dbReference>
<keyword evidence="17" id="KW-0472">Membrane</keyword>
<evidence type="ECO:0000256" key="3">
    <source>
        <dbReference type="ARBA" id="ARBA00012552"/>
    </source>
</evidence>
<feature type="compositionally biased region" description="Gly residues" evidence="16">
    <location>
        <begin position="613"/>
        <end position="644"/>
    </location>
</feature>
<evidence type="ECO:0000259" key="18">
    <source>
        <dbReference type="PROSITE" id="PS51192"/>
    </source>
</evidence>
<dbReference type="Gene3D" id="1.25.40.10">
    <property type="entry name" value="Tetratricopeptide repeat domain"/>
    <property type="match status" value="1"/>
</dbReference>
<dbReference type="PANTHER" id="PTHR47926:SF401">
    <property type="entry name" value="PENTATRICOPEPTIDE REPEAT-CONTAINING PROTEIN"/>
    <property type="match status" value="1"/>
</dbReference>
<evidence type="ECO:0000256" key="17">
    <source>
        <dbReference type="SAM" id="Phobius"/>
    </source>
</evidence>
<dbReference type="PROSITE" id="PS51192">
    <property type="entry name" value="HELICASE_ATP_BIND_1"/>
    <property type="match status" value="1"/>
</dbReference>
<feature type="compositionally biased region" description="Low complexity" evidence="16">
    <location>
        <begin position="1931"/>
        <end position="1946"/>
    </location>
</feature>
<evidence type="ECO:0000256" key="8">
    <source>
        <dbReference type="ARBA" id="ARBA00022801"/>
    </source>
</evidence>
<feature type="region of interest" description="Disordered" evidence="16">
    <location>
        <begin position="1931"/>
        <end position="1970"/>
    </location>
</feature>
<dbReference type="Pfam" id="PF13041">
    <property type="entry name" value="PPR_2"/>
    <property type="match status" value="1"/>
</dbReference>
<feature type="repeat" description="PPR" evidence="15">
    <location>
        <begin position="1281"/>
        <end position="1315"/>
    </location>
</feature>
<dbReference type="InterPro" id="IPR044742">
    <property type="entry name" value="DEAD/DEAH_RhlB"/>
</dbReference>
<dbReference type="Gene3D" id="3.30.2010.10">
    <property type="entry name" value="Metalloproteases ('zincins'), catalytic domain"/>
    <property type="match status" value="1"/>
</dbReference>
<evidence type="ECO:0000256" key="1">
    <source>
        <dbReference type="ARBA" id="ARBA00001947"/>
    </source>
</evidence>
<dbReference type="GO" id="GO:0003724">
    <property type="term" value="F:RNA helicase activity"/>
    <property type="evidence" value="ECO:0007669"/>
    <property type="project" value="UniProtKB-EC"/>
</dbReference>
<dbReference type="InterPro" id="IPR002885">
    <property type="entry name" value="PPR_rpt"/>
</dbReference>
<dbReference type="CDD" id="cd07331">
    <property type="entry name" value="M48C_Oma1_like"/>
    <property type="match status" value="1"/>
</dbReference>
<dbReference type="SUPFAM" id="SSF48264">
    <property type="entry name" value="Cytochrome P450"/>
    <property type="match status" value="2"/>
</dbReference>
<reference evidence="20" key="1">
    <citation type="submission" date="2018-01" db="EMBL/GenBank/DDBJ databases">
        <authorList>
            <person name="Mao J.F."/>
        </authorList>
    </citation>
    <scope>NUCLEOTIDE SEQUENCE</scope>
    <source>
        <strain evidence="20">Huo1</strain>
        <tissue evidence="20">Leaf</tissue>
    </source>
</reference>
<evidence type="ECO:0000256" key="9">
    <source>
        <dbReference type="ARBA" id="ARBA00022806"/>
    </source>
</evidence>
<dbReference type="Pfam" id="PF00271">
    <property type="entry name" value="Helicase_C"/>
    <property type="match status" value="1"/>
</dbReference>
<gene>
    <name evidence="20" type="ORF">SASPL_116143</name>
</gene>
<dbReference type="InterPro" id="IPR046960">
    <property type="entry name" value="PPR_At4g14850-like_plant"/>
</dbReference>
<evidence type="ECO:0000313" key="20">
    <source>
        <dbReference type="EMBL" id="KAG6425697.1"/>
    </source>
</evidence>
<dbReference type="InterPro" id="IPR036396">
    <property type="entry name" value="Cyt_P450_sf"/>
</dbReference>
<evidence type="ECO:0000256" key="5">
    <source>
        <dbReference type="ARBA" id="ARBA00022723"/>
    </source>
</evidence>
<comment type="caution">
    <text evidence="20">The sequence shown here is derived from an EMBL/GenBank/DDBJ whole genome shotgun (WGS) entry which is preliminary data.</text>
</comment>
<feature type="region of interest" description="Disordered" evidence="16">
    <location>
        <begin position="1"/>
        <end position="102"/>
    </location>
</feature>
<dbReference type="PROSITE" id="PS51375">
    <property type="entry name" value="PPR"/>
    <property type="match status" value="2"/>
</dbReference>
<keyword evidence="12" id="KW-0694">RNA-binding</keyword>
<dbReference type="GO" id="GO:0004497">
    <property type="term" value="F:monooxygenase activity"/>
    <property type="evidence" value="ECO:0007669"/>
    <property type="project" value="InterPro"/>
</dbReference>
<dbReference type="SMART" id="SM00487">
    <property type="entry name" value="DEXDc"/>
    <property type="match status" value="1"/>
</dbReference>
<dbReference type="NCBIfam" id="TIGR00756">
    <property type="entry name" value="PPR"/>
    <property type="match status" value="2"/>
</dbReference>
<feature type="compositionally biased region" description="Pro residues" evidence="16">
    <location>
        <begin position="1823"/>
        <end position="1833"/>
    </location>
</feature>
<feature type="domain" description="Helicase C-terminal" evidence="19">
    <location>
        <begin position="319"/>
        <end position="475"/>
    </location>
</feature>
<keyword evidence="17" id="KW-0812">Transmembrane</keyword>
<keyword evidence="10" id="KW-0862">Zinc</keyword>
<feature type="region of interest" description="Disordered" evidence="16">
    <location>
        <begin position="609"/>
        <end position="644"/>
    </location>
</feature>
<keyword evidence="6" id="KW-0677">Repeat</keyword>
<dbReference type="Pfam" id="PF01435">
    <property type="entry name" value="Peptidase_M48"/>
    <property type="match status" value="2"/>
</dbReference>
<comment type="catalytic activity">
    <reaction evidence="14">
        <text>ATP + H2O = ADP + phosphate + H(+)</text>
        <dbReference type="Rhea" id="RHEA:13065"/>
        <dbReference type="ChEBI" id="CHEBI:15377"/>
        <dbReference type="ChEBI" id="CHEBI:15378"/>
        <dbReference type="ChEBI" id="CHEBI:30616"/>
        <dbReference type="ChEBI" id="CHEBI:43474"/>
        <dbReference type="ChEBI" id="CHEBI:456216"/>
        <dbReference type="EC" id="3.6.4.13"/>
    </reaction>
</comment>
<dbReference type="InterPro" id="IPR011990">
    <property type="entry name" value="TPR-like_helical_dom_sf"/>
</dbReference>
<evidence type="ECO:0000256" key="6">
    <source>
        <dbReference type="ARBA" id="ARBA00022737"/>
    </source>
</evidence>
<accession>A0A8X9A1Y1</accession>
<evidence type="ECO:0000313" key="21">
    <source>
        <dbReference type="Proteomes" id="UP000298416"/>
    </source>
</evidence>
<dbReference type="Proteomes" id="UP000298416">
    <property type="component" value="Unassembled WGS sequence"/>
</dbReference>
<feature type="compositionally biased region" description="Basic and acidic residues" evidence="16">
    <location>
        <begin position="29"/>
        <end position="38"/>
    </location>
</feature>
<comment type="similarity">
    <text evidence="2">Belongs to the DEAD box helicase family. DDX21/DDX50 subfamily.</text>
</comment>
<dbReference type="GO" id="GO:0005524">
    <property type="term" value="F:ATP binding"/>
    <property type="evidence" value="ECO:0007669"/>
    <property type="project" value="UniProtKB-KW"/>
</dbReference>
<evidence type="ECO:0000256" key="11">
    <source>
        <dbReference type="ARBA" id="ARBA00022840"/>
    </source>
</evidence>
<evidence type="ECO:0000256" key="2">
    <source>
        <dbReference type="ARBA" id="ARBA00006517"/>
    </source>
</evidence>
<sequence>MPSVAIAEAQSADKKKIKKHSGVAEMEVEDNHSAEKKLKKEKKSSKKAKLTDLDDSNSDSPVKISKKEKKRKALEIDDNEEGRSGNTSEKKMKFVEEDEKEDNPNAVSNFRISAPLREALKAKGIEALFQIQAMTFNTILDGSDLVGRARTGQVKIIYLNHDNGKTLAFVLPILESLTNGPAKESRKTGYGKAPSVLVLLPTRELAAQVAADFEVYGGALGLSCCVLYGGSSYGPQLNQLKRGVDIVVGTPGRIKVEDSSKVQTLLFSATLPSWVKQISSKFLKPDKKTVDLVGNEKMKASTNVRHFVLPCTASARAQLIPDIISCYGSGGRTIVFAETKDSVSTLSGVLPGARALHGDIQQSTREVTLKAFRSGKFSTLVATDVAARGLDIDDVQLIIQCEPPRDVEAYIHRSGRTGRAGKSGVAVMLYDPRKSNFARIERESGVKFERISAPQPSDIAKSAGVEAAEKINEISDSVIPIFKAAAEELLNSSDLTPTDLLAKALANAAGYTEIKSRSLLTSLENHVTVMLECGRPIFSPSYVYGTLRRFVPEDKVESIQGLSLTADGKGAVFDVATEDLHTFLAGQGNAPGVSLQVVTLLPDLQEREPLRGRFGGGRGGFSGRRGGGRFSGGGGRGSFSRGGGNRNSRCKFDIMGWYRRSTRFISDGFRRHTSAPRIPLHESPSLSSRSAPRILSLRHSLAQNQRKSPLIDGAKRSYYVDRNKVHHFKPRGYKRWSQNPRILFSMVLVGSGVVITVYFGNLETVPYTKRTHFVLLSSSLEKQLGESNFKTIKSEYKGKIVPPLHPESIRVQKIAQDIVEAVQKGLRKEQVWTDIGYSSESLEPPQNAKPEEAVGAFGADEEKWIAEDKWRKEDEILDDGWVQKSRKKGQEVGAKSQTSHLEGFKWEVILVNDPTVNAFCLPGGKIVVFTGLLNHFRADAEIATIIGHEVGWAWNLCILWLAALFTRCLFVLFSQGVGLYAIGGLVLCLLGFIEDVAHVVARHAAENISKNVWLTIMQLILYQFFMPDVVNTMSNLFLRLPFSRRMEMEADYIGVLLSASAGYDPRVAPQVYDKLGQVGGSSALQDYLATHPSGKKRAKLLSEAKVMEEALSIYREECSKRFDGPTGRAVHVHIVKFGDVYVQNALINIYSECGGFEDARKVFDGMPNRDVVSWREEKHHHLDSVITGLAQGGRAKEALDVFHEMQNSENVVRPDKINVASALSACASLGAINHGKWVHSYLERSGIECDMVIGTALVDMYWKCGYVKRALEVFDGMRKKDLLAWTAMISVLALNGYGEEAFEVFEEMVAAGVRPNAVTLVGLLSACAHCGLVQKGRQCFDSMKRDYLIEPQVEHYACMIDILGRAGLFTEAQDVINSMPMRPDAFVWGALLGACQLHGNVRLGEKFDDQKRIRSMMKGLNVRKTVPGSSMIEVDGVVREFSIKGSPEMPIAALQCILLLLSSEMSREAGEVTRSALCNALEQFVTIHGHYTTYPLHTWFLPYTHTNANIKAVYVVYRHHQDSKNLYVYIRVSGNCVEMGIPVFVFALLFLLLGSLATRSYLLNLLVFPLYVVAGFIAFSLVTYVRELYRPPVAGSMINQLIHFRTLFDYQIKLALRYQTYRLITNSHSHVYTADLSNVEYILRTNFPNYARYVDVFWEVKRFLNIGLERNLKENINLIDSFVYKLISHKREQARNEQHPIIQEKVVQDVKLATYDLSIDEFVLDRMQYLHAALTETLSLYPMDGKCADEDDILPDGHRIKKDDGISYMPYAMGRMTYIWGEDDTARPWKSDDTLARVAGLEKAVAALDSSLDARIARCLENPHPPPPPPPPSDQSSNTSGHISPPGSQPSMSLPPFDGTDAIGWLTRASQYFMVNKTPTAKRLDLALIALSGPALPWLGENITNYSDAVQMVKRYENLYAPMGPMTKNSSSNFSTGHSSYHSYSSPVQNASRDSSTPITSPLPKGPRLPGRFRTMPQEEYQKHLAAADDSWLLWSLDADQTTIAFGFAETLPAASKHQLQALIEAFPAAQQNWAAKLLGYDFSVVYKGALNRAADALSRQEEDIICAAISTPVWLDWICLGKEFAYRQMKIIAATLVMFMRFKLVEESMNATYRSMFTLHMVYAFPRFNP</sequence>
<dbReference type="GO" id="GO:0009451">
    <property type="term" value="P:RNA modification"/>
    <property type="evidence" value="ECO:0007669"/>
    <property type="project" value="InterPro"/>
</dbReference>
<organism evidence="20">
    <name type="scientific">Salvia splendens</name>
    <name type="common">Scarlet sage</name>
    <dbReference type="NCBI Taxonomy" id="180675"/>
    <lineage>
        <taxon>Eukaryota</taxon>
        <taxon>Viridiplantae</taxon>
        <taxon>Streptophyta</taxon>
        <taxon>Embryophyta</taxon>
        <taxon>Tracheophyta</taxon>
        <taxon>Spermatophyta</taxon>
        <taxon>Magnoliopsida</taxon>
        <taxon>eudicotyledons</taxon>
        <taxon>Gunneridae</taxon>
        <taxon>Pentapetalae</taxon>
        <taxon>asterids</taxon>
        <taxon>lamiids</taxon>
        <taxon>Lamiales</taxon>
        <taxon>Lamiaceae</taxon>
        <taxon>Nepetoideae</taxon>
        <taxon>Mentheae</taxon>
        <taxon>Salviinae</taxon>
        <taxon>Salvia</taxon>
        <taxon>Salvia subgen. Calosphace</taxon>
        <taxon>core Calosphace</taxon>
    </lineage>
</organism>
<feature type="domain" description="Helicase ATP-binding" evidence="18">
    <location>
        <begin position="146"/>
        <end position="289"/>
    </location>
</feature>
<evidence type="ECO:0000256" key="12">
    <source>
        <dbReference type="ARBA" id="ARBA00022884"/>
    </source>
</evidence>
<dbReference type="InterPro" id="IPR012562">
    <property type="entry name" value="GUCT"/>
</dbReference>
<dbReference type="GO" id="GO:0003723">
    <property type="term" value="F:RNA binding"/>
    <property type="evidence" value="ECO:0007669"/>
    <property type="project" value="UniProtKB-KW"/>
</dbReference>
<dbReference type="SUPFAM" id="SSF52540">
    <property type="entry name" value="P-loop containing nucleoside triphosphate hydrolases"/>
    <property type="match status" value="1"/>
</dbReference>
<evidence type="ECO:0000256" key="16">
    <source>
        <dbReference type="SAM" id="MobiDB-lite"/>
    </source>
</evidence>
<keyword evidence="8" id="KW-0378">Hydrolase</keyword>
<dbReference type="Gene3D" id="1.10.630.10">
    <property type="entry name" value="Cytochrome P450"/>
    <property type="match status" value="1"/>
</dbReference>
<feature type="compositionally biased region" description="Polar residues" evidence="16">
    <location>
        <begin position="1947"/>
        <end position="1960"/>
    </location>
</feature>
<evidence type="ECO:0000256" key="4">
    <source>
        <dbReference type="ARBA" id="ARBA00022670"/>
    </source>
</evidence>
<dbReference type="InterPro" id="IPR035979">
    <property type="entry name" value="RBD_domain_sf"/>
</dbReference>
<keyword evidence="21" id="KW-1185">Reference proteome</keyword>
<feature type="repeat" description="PPR" evidence="15">
    <location>
        <begin position="1139"/>
        <end position="1173"/>
    </location>
</feature>
<feature type="transmembrane region" description="Helical" evidence="17">
    <location>
        <begin position="1539"/>
        <end position="1558"/>
    </location>
</feature>
<dbReference type="GO" id="GO:0004222">
    <property type="term" value="F:metalloendopeptidase activity"/>
    <property type="evidence" value="ECO:0007669"/>
    <property type="project" value="InterPro"/>
</dbReference>
<feature type="compositionally biased region" description="Basic residues" evidence="16">
    <location>
        <begin position="39"/>
        <end position="48"/>
    </location>
</feature>
<comment type="cofactor">
    <cofactor evidence="1">
        <name>Zn(2+)</name>
        <dbReference type="ChEBI" id="CHEBI:29105"/>
    </cofactor>
</comment>
<feature type="transmembrane region" description="Helical" evidence="17">
    <location>
        <begin position="742"/>
        <end position="760"/>
    </location>
</feature>
<dbReference type="CDD" id="cd00268">
    <property type="entry name" value="DEADc"/>
    <property type="match status" value="1"/>
</dbReference>
<dbReference type="GO" id="GO:0016705">
    <property type="term" value="F:oxidoreductase activity, acting on paired donors, with incorporation or reduction of molecular oxygen"/>
    <property type="evidence" value="ECO:0007669"/>
    <property type="project" value="InterPro"/>
</dbReference>
<feature type="region of interest" description="Disordered" evidence="16">
    <location>
        <begin position="1819"/>
        <end position="1856"/>
    </location>
</feature>
<name>A0A8X9A1Y1_SALSN</name>
<evidence type="ECO:0000256" key="13">
    <source>
        <dbReference type="ARBA" id="ARBA00023049"/>
    </source>
</evidence>
<dbReference type="InterPro" id="IPR011545">
    <property type="entry name" value="DEAD/DEAH_box_helicase_dom"/>
</dbReference>
<feature type="transmembrane region" description="Helical" evidence="17">
    <location>
        <begin position="1012"/>
        <end position="1030"/>
    </location>
</feature>
<dbReference type="InterPro" id="IPR059027">
    <property type="entry name" value="DD_DDX21-DDX50"/>
</dbReference>
<dbReference type="Pfam" id="PF08152">
    <property type="entry name" value="GUCT"/>
    <property type="match status" value="1"/>
</dbReference>